<dbReference type="STRING" id="1042163.BRLA_c035730"/>
<accession>A0A075REU6</accession>
<evidence type="ECO:0000256" key="2">
    <source>
        <dbReference type="ARBA" id="ARBA00006739"/>
    </source>
</evidence>
<dbReference type="Proteomes" id="UP000005850">
    <property type="component" value="Chromosome"/>
</dbReference>
<dbReference type="eggNOG" id="COG1216">
    <property type="taxonomic scope" value="Bacteria"/>
</dbReference>
<dbReference type="PANTHER" id="PTHR43179:SF12">
    <property type="entry name" value="GALACTOFURANOSYLTRANSFERASE GLFT2"/>
    <property type="match status" value="1"/>
</dbReference>
<sequence>MTPNLSIVMLTRNGLPITKMCVESIQKHTKDYELICIDNGSTDGTVAYLNSLPHAVVISNGENRGFAAGNNQGFREARGEYIVMLNNDTLVTPQWSELLINWLNKNSSVGMVGPRSNNVSPGQQISTEETVELATVDSFAIDWTKRYANQGFYSRKLVGHCILFRRSLLEHIGGLDERFHPANYEDDDFCLRARLFGKNLWVANDVFIYHFGHASFLVNKVKYRDYSWENARRFIEKWQLPMSIHQLETQGYNPNLIVGRVGTFDPQKHVEPL</sequence>
<dbReference type="InterPro" id="IPR029044">
    <property type="entry name" value="Nucleotide-diphossugar_trans"/>
</dbReference>
<name>A0A075REU6_BRELA</name>
<keyword evidence="7" id="KW-1185">Reference proteome</keyword>
<evidence type="ECO:0000256" key="4">
    <source>
        <dbReference type="ARBA" id="ARBA00022679"/>
    </source>
</evidence>
<dbReference type="SUPFAM" id="SSF53448">
    <property type="entry name" value="Nucleotide-diphospho-sugar transferases"/>
    <property type="match status" value="1"/>
</dbReference>
<reference evidence="6 7" key="1">
    <citation type="journal article" date="2011" name="J. Bacteriol.">
        <title>Genome sequence of Brevibacillus laterosporus LMG 15441, a pathogen of invertebrates.</title>
        <authorList>
            <person name="Djukic M."/>
            <person name="Poehlein A."/>
            <person name="Thurmer A."/>
            <person name="Daniel R."/>
        </authorList>
    </citation>
    <scope>NUCLEOTIDE SEQUENCE [LARGE SCALE GENOMIC DNA]</scope>
    <source>
        <strain evidence="6 7">LMG 15441</strain>
    </source>
</reference>
<keyword evidence="3 6" id="KW-0328">Glycosyltransferase</keyword>
<comment type="pathway">
    <text evidence="1">Cell wall biogenesis; cell wall polysaccharide biosynthesis.</text>
</comment>
<evidence type="ECO:0000313" key="7">
    <source>
        <dbReference type="Proteomes" id="UP000005850"/>
    </source>
</evidence>
<dbReference type="Pfam" id="PF00535">
    <property type="entry name" value="Glycos_transf_2"/>
    <property type="match status" value="1"/>
</dbReference>
<dbReference type="EC" id="2.4.-.-" evidence="6"/>
<evidence type="ECO:0000259" key="5">
    <source>
        <dbReference type="Pfam" id="PF00535"/>
    </source>
</evidence>
<protein>
    <submittedName>
        <fullName evidence="6">Putative glycosyltransferase EpsH</fullName>
        <ecNumber evidence="6">2.4.-.-</ecNumber>
    </submittedName>
</protein>
<proteinExistence type="inferred from homology"/>
<dbReference type="PANTHER" id="PTHR43179">
    <property type="entry name" value="RHAMNOSYLTRANSFERASE WBBL"/>
    <property type="match status" value="1"/>
</dbReference>
<comment type="similarity">
    <text evidence="2">Belongs to the glycosyltransferase 2 family.</text>
</comment>
<dbReference type="GO" id="GO:0016757">
    <property type="term" value="F:glycosyltransferase activity"/>
    <property type="evidence" value="ECO:0007669"/>
    <property type="project" value="UniProtKB-KW"/>
</dbReference>
<evidence type="ECO:0000313" key="6">
    <source>
        <dbReference type="EMBL" id="AIG27885.1"/>
    </source>
</evidence>
<keyword evidence="4 6" id="KW-0808">Transferase</keyword>
<feature type="domain" description="Glycosyltransferase 2-like" evidence="5">
    <location>
        <begin position="6"/>
        <end position="172"/>
    </location>
</feature>
<dbReference type="Gene3D" id="3.90.550.10">
    <property type="entry name" value="Spore Coat Polysaccharide Biosynthesis Protein SpsA, Chain A"/>
    <property type="match status" value="1"/>
</dbReference>
<organism evidence="6 7">
    <name type="scientific">Brevibacillus laterosporus LMG 15441</name>
    <dbReference type="NCBI Taxonomy" id="1042163"/>
    <lineage>
        <taxon>Bacteria</taxon>
        <taxon>Bacillati</taxon>
        <taxon>Bacillota</taxon>
        <taxon>Bacilli</taxon>
        <taxon>Bacillales</taxon>
        <taxon>Paenibacillaceae</taxon>
        <taxon>Brevibacillus</taxon>
    </lineage>
</organism>
<dbReference type="CDD" id="cd04186">
    <property type="entry name" value="GT_2_like_c"/>
    <property type="match status" value="1"/>
</dbReference>
<dbReference type="AlphaFoldDB" id="A0A075REU6"/>
<dbReference type="KEGG" id="blr:BRLA_c035730"/>
<dbReference type="RefSeq" id="WP_003336597.1">
    <property type="nucleotide sequence ID" value="NZ_CP007806.1"/>
</dbReference>
<dbReference type="InterPro" id="IPR001173">
    <property type="entry name" value="Glyco_trans_2-like"/>
</dbReference>
<gene>
    <name evidence="6" type="primary">epsH</name>
    <name evidence="6" type="ORF">BRLA_c035730</name>
</gene>
<evidence type="ECO:0000256" key="1">
    <source>
        <dbReference type="ARBA" id="ARBA00004776"/>
    </source>
</evidence>
<dbReference type="HOGENOM" id="CLU_023845_0_6_9"/>
<dbReference type="EMBL" id="CP007806">
    <property type="protein sequence ID" value="AIG27885.1"/>
    <property type="molecule type" value="Genomic_DNA"/>
</dbReference>
<evidence type="ECO:0000256" key="3">
    <source>
        <dbReference type="ARBA" id="ARBA00022676"/>
    </source>
</evidence>